<feature type="transmembrane region" description="Helical" evidence="1">
    <location>
        <begin position="88"/>
        <end position="111"/>
    </location>
</feature>
<proteinExistence type="predicted"/>
<evidence type="ECO:0000256" key="1">
    <source>
        <dbReference type="SAM" id="Phobius"/>
    </source>
</evidence>
<keyword evidence="1" id="KW-0812">Transmembrane</keyword>
<name>A0ABX7X9W0_9FLAO</name>
<evidence type="ECO:0000313" key="2">
    <source>
        <dbReference type="EMBL" id="QTV04670.1"/>
    </source>
</evidence>
<accession>A0ABX7X9W0</accession>
<dbReference type="RefSeq" id="WP_262897260.1">
    <property type="nucleotide sequence ID" value="NZ_CP072842.1"/>
</dbReference>
<sequence length="120" mass="14435">MSHGKLREDSSCQNCGNHVEHRYCSYCGQENTETRQPFHYLFTHFIEDFVHYDGSFWSTIRRLFFKPGMVTKEYLSGKRNSSVNPVKLYIISLLFYYLFYQFTLLMLFRLISRIVSLVQY</sequence>
<dbReference type="EMBL" id="CP072842">
    <property type="protein sequence ID" value="QTV04670.1"/>
    <property type="molecule type" value="Genomic_DNA"/>
</dbReference>
<reference evidence="2 3" key="1">
    <citation type="journal article" date="2021" name="Int. J. Syst. Evol. Microbiol.">
        <title>Faecalibacter bovis sp. nov., isolated from cow faeces.</title>
        <authorList>
            <person name="Li F."/>
            <person name="Zhao W."/>
            <person name="Hong Q."/>
            <person name="Shao Q."/>
            <person name="Song J."/>
            <person name="Yang S."/>
        </authorList>
    </citation>
    <scope>NUCLEOTIDE SEQUENCE [LARGE SCALE GENOMIC DNA]</scope>
    <source>
        <strain evidence="2 3">ZY171143</strain>
    </source>
</reference>
<evidence type="ECO:0000313" key="3">
    <source>
        <dbReference type="Proteomes" id="UP000672011"/>
    </source>
</evidence>
<keyword evidence="1" id="KW-0472">Membrane</keyword>
<reference evidence="3" key="2">
    <citation type="submission" date="2021-04" db="EMBL/GenBank/DDBJ databases">
        <title>Taxonomy of Flavobacteriaceae bacterium ZY171143.</title>
        <authorList>
            <person name="Li F."/>
        </authorList>
    </citation>
    <scope>NUCLEOTIDE SEQUENCE [LARGE SCALE GENOMIC DNA]</scope>
    <source>
        <strain evidence="3">ZY171143</strain>
    </source>
</reference>
<keyword evidence="1" id="KW-1133">Transmembrane helix</keyword>
<dbReference type="Proteomes" id="UP000672011">
    <property type="component" value="Chromosome"/>
</dbReference>
<gene>
    <name evidence="2" type="ORF">J9309_07580</name>
</gene>
<keyword evidence="3" id="KW-1185">Reference proteome</keyword>
<protein>
    <submittedName>
        <fullName evidence="2">DUF3667 domain-containing protein</fullName>
    </submittedName>
</protein>
<organism evidence="2 3">
    <name type="scientific">Faecalibacter bovis</name>
    <dbReference type="NCBI Taxonomy" id="2898187"/>
    <lineage>
        <taxon>Bacteria</taxon>
        <taxon>Pseudomonadati</taxon>
        <taxon>Bacteroidota</taxon>
        <taxon>Flavobacteriia</taxon>
        <taxon>Flavobacteriales</taxon>
        <taxon>Weeksellaceae</taxon>
        <taxon>Faecalibacter</taxon>
    </lineage>
</organism>
<dbReference type="InterPro" id="IPR022134">
    <property type="entry name" value="DUF3667"/>
</dbReference>
<dbReference type="Pfam" id="PF12412">
    <property type="entry name" value="DUF3667"/>
    <property type="match status" value="1"/>
</dbReference>